<evidence type="ECO:0000313" key="1">
    <source>
        <dbReference type="EMBL" id="TPG74048.1"/>
    </source>
</evidence>
<dbReference type="AlphaFoldDB" id="A0A502HLA7"/>
<evidence type="ECO:0000313" key="2">
    <source>
        <dbReference type="Proteomes" id="UP000320914"/>
    </source>
</evidence>
<dbReference type="Proteomes" id="UP000320914">
    <property type="component" value="Unassembled WGS sequence"/>
</dbReference>
<comment type="caution">
    <text evidence="1">The sequence shown here is derived from an EMBL/GenBank/DDBJ whole genome shotgun (WGS) entry which is preliminary data.</text>
</comment>
<sequence length="1135" mass="128055">MSSKHQKFKVTSTKQFIRAIHSYSKSGNKSAPSLRFGLGNARTITDSFLFAKIVEEIGRTPLYLKLIAPMQFPGNLSEMKKGVPSIYMLKAQDELIWTAAVLSVFKEKLCGFMKVKKQFEGAFLNSRFEEALEILFQIEQTYGLSIWLLKNKICVLQLLYGLKEQKDYLEKIVNTEFFSVHGALVSYHTSLRSEENVTSAEMESELDEYPGEISYYFTYHLTPANLDRIENTAVIQCIEETQPLIDRLLAHIAMLQLYFAQGEFNGRALDETIRLSSWIPEASIQNLVRMNSKQPVPIDVVELDVFERYALGQYGTKHVRTVELLEVLAYDKAYGSEPQDSENTSLFDETVDLMAKTVTYASDQVKIRHRLGKIAMISPSLSLSVNISNFLANAGDTPAVDKKTLKSKLALINGSLANPKNWNSIQHESMAPGFSVALAPEQEKFSVIQLFRYMENEFKEGARGISGLSLPEYRINTYIGHLAYKLKKHDEAEKHYTLALASPIPFPQDRVRSYLFDSVFAQGIIEDAVTLAVEHCLRNPNVVGLYPLAELSNAALAIKGLRADIATAILIHLTARHVHTKWERKLSDINENVLFEAGVDKPSELLAVQMDYEPRMLVYFLRYVCVSRILDDSSAYNSVEGIEEERIAICQWLAVLDPPNKSIYASEIKDITRNENIASIWHQFQSSKVYVDEDGLRNFLAPSFKETFRRYVILRDSPSLNTQAEKLAKALERILKDVNSGFKNIKLPASEAESLFNTMIYQFLNAFATHPAYGLDTHLSTAVRHGVFEGHVRTALISILCTKSESGYILPASFRQKISCHGDAVDSVQAAFTRFTRKIELLIEKYLSDFFRIESDLTPTGLFSFVLSDEVRSDAMARMNTISDYEDFMNEFFSIAWRLTDNSTQVLKKHVANSLGNQIYQAFDLILEGLRPTLNDGAFAIVEKEVVDARLRIQRTLEDVAGWFNRPQTAHPDEIDMEMVVVVALKQIANCYTNDKLIPSVDYSANKKVKGDLLSGLVETLFILLQNIIIHGGVARDLKGVRLSFGFTDDSLSITLENPIGNSVDTFKLEQNIAESLERYQTGAGLTKASTEGGSGLSKIWRIMEFDIKKPHHLELAAIGRIFRVKLTIESIEFI</sequence>
<dbReference type="EMBL" id="RCZA01000027">
    <property type="protein sequence ID" value="TPG74048.1"/>
    <property type="molecule type" value="Genomic_DNA"/>
</dbReference>
<organism evidence="1 2">
    <name type="scientific">Pseudomonas mandelii</name>
    <dbReference type="NCBI Taxonomy" id="75612"/>
    <lineage>
        <taxon>Bacteria</taxon>
        <taxon>Pseudomonadati</taxon>
        <taxon>Pseudomonadota</taxon>
        <taxon>Gammaproteobacteria</taxon>
        <taxon>Pseudomonadales</taxon>
        <taxon>Pseudomonadaceae</taxon>
        <taxon>Pseudomonas</taxon>
    </lineage>
</organism>
<protein>
    <submittedName>
        <fullName evidence="1">Uncharacterized protein</fullName>
    </submittedName>
</protein>
<reference evidence="1 2" key="1">
    <citation type="journal article" date="2019" name="Environ. Microbiol.">
        <title>Species interactions and distinct microbial communities in high Arctic permafrost affected cryosols are associated with the CH4 and CO2 gas fluxes.</title>
        <authorList>
            <person name="Altshuler I."/>
            <person name="Hamel J."/>
            <person name="Turney S."/>
            <person name="Magnuson E."/>
            <person name="Levesque R."/>
            <person name="Greer C."/>
            <person name="Whyte L.G."/>
        </authorList>
    </citation>
    <scope>NUCLEOTIDE SEQUENCE [LARGE SCALE GENOMIC DNA]</scope>
    <source>
        <strain evidence="1 2">OWC5</strain>
    </source>
</reference>
<name>A0A502HLA7_9PSED</name>
<proteinExistence type="predicted"/>
<accession>A0A502HLA7</accession>
<dbReference type="RefSeq" id="WP_140684349.1">
    <property type="nucleotide sequence ID" value="NZ_RCZA01000027.1"/>
</dbReference>
<gene>
    <name evidence="1" type="ORF">EAH74_32210</name>
</gene>